<proteinExistence type="predicted"/>
<dbReference type="InterPro" id="IPR036736">
    <property type="entry name" value="ACP-like_sf"/>
</dbReference>
<name>A0ABT1AUM4_9FLAO</name>
<dbReference type="RefSeq" id="WP_252739691.1">
    <property type="nucleotide sequence ID" value="NZ_JAMXIB010000001.1"/>
</dbReference>
<organism evidence="2 3">
    <name type="scientific">Robiginitalea marina</name>
    <dbReference type="NCBI Taxonomy" id="2954105"/>
    <lineage>
        <taxon>Bacteria</taxon>
        <taxon>Pseudomonadati</taxon>
        <taxon>Bacteroidota</taxon>
        <taxon>Flavobacteriia</taxon>
        <taxon>Flavobacteriales</taxon>
        <taxon>Flavobacteriaceae</taxon>
        <taxon>Robiginitalea</taxon>
    </lineage>
</organism>
<evidence type="ECO:0000259" key="1">
    <source>
        <dbReference type="PROSITE" id="PS50075"/>
    </source>
</evidence>
<reference evidence="2 3" key="1">
    <citation type="submission" date="2022-06" db="EMBL/GenBank/DDBJ databases">
        <authorList>
            <person name="Xuan X."/>
        </authorList>
    </citation>
    <scope>NUCLEOTIDE SEQUENCE [LARGE SCALE GENOMIC DNA]</scope>
    <source>
        <strain evidence="2 3">2V75</strain>
    </source>
</reference>
<evidence type="ECO:0000313" key="3">
    <source>
        <dbReference type="Proteomes" id="UP001206312"/>
    </source>
</evidence>
<dbReference type="EMBL" id="JAMXIB010000001">
    <property type="protein sequence ID" value="MCO5723312.1"/>
    <property type="molecule type" value="Genomic_DNA"/>
</dbReference>
<dbReference type="Pfam" id="PF00550">
    <property type="entry name" value="PP-binding"/>
    <property type="match status" value="1"/>
</dbReference>
<dbReference type="InterPro" id="IPR009081">
    <property type="entry name" value="PP-bd_ACP"/>
</dbReference>
<sequence length="73" mass="8238">MENFEQSIAEILEVETVNLEDELNAYESWDSLTVLSVIAFCDQEYKVALTAEEINNSKTINGLLELILSKQNA</sequence>
<keyword evidence="3" id="KW-1185">Reference proteome</keyword>
<gene>
    <name evidence="2" type="ORF">NG653_00490</name>
</gene>
<evidence type="ECO:0000313" key="2">
    <source>
        <dbReference type="EMBL" id="MCO5723312.1"/>
    </source>
</evidence>
<dbReference type="PROSITE" id="PS50075">
    <property type="entry name" value="CARRIER"/>
    <property type="match status" value="1"/>
</dbReference>
<accession>A0ABT1AUM4</accession>
<dbReference type="SUPFAM" id="SSF47336">
    <property type="entry name" value="ACP-like"/>
    <property type="match status" value="1"/>
</dbReference>
<dbReference type="Gene3D" id="1.10.1200.10">
    <property type="entry name" value="ACP-like"/>
    <property type="match status" value="1"/>
</dbReference>
<protein>
    <submittedName>
        <fullName evidence="2">Phosphopantetheine-binding protein</fullName>
    </submittedName>
</protein>
<comment type="caution">
    <text evidence="2">The sequence shown here is derived from an EMBL/GenBank/DDBJ whole genome shotgun (WGS) entry which is preliminary data.</text>
</comment>
<feature type="domain" description="Carrier" evidence="1">
    <location>
        <begin position="1"/>
        <end position="71"/>
    </location>
</feature>
<dbReference type="Proteomes" id="UP001206312">
    <property type="component" value="Unassembled WGS sequence"/>
</dbReference>